<evidence type="ECO:0000256" key="10">
    <source>
        <dbReference type="ARBA" id="ARBA00022840"/>
    </source>
</evidence>
<dbReference type="PROSITE" id="PS50109">
    <property type="entry name" value="HIS_KIN"/>
    <property type="match status" value="1"/>
</dbReference>
<dbReference type="Pfam" id="PF12860">
    <property type="entry name" value="PAS_7"/>
    <property type="match status" value="1"/>
</dbReference>
<dbReference type="InterPro" id="IPR001789">
    <property type="entry name" value="Sig_transdc_resp-reg_receiver"/>
</dbReference>
<protein>
    <recommendedName>
        <fullName evidence="3">histidine kinase</fullName>
        <ecNumber evidence="3">2.7.13.3</ecNumber>
    </recommendedName>
</protein>
<dbReference type="GO" id="GO:0005524">
    <property type="term" value="F:ATP binding"/>
    <property type="evidence" value="ECO:0007669"/>
    <property type="project" value="UniProtKB-KW"/>
</dbReference>
<dbReference type="Gene3D" id="6.10.340.10">
    <property type="match status" value="1"/>
</dbReference>
<feature type="domain" description="Response regulatory" evidence="15">
    <location>
        <begin position="1181"/>
        <end position="1296"/>
    </location>
</feature>
<dbReference type="Pfam" id="PF00672">
    <property type="entry name" value="HAMP"/>
    <property type="match status" value="1"/>
</dbReference>
<dbReference type="EMBL" id="MLJW01000412">
    <property type="protein sequence ID" value="OIQ87641.1"/>
    <property type="molecule type" value="Genomic_DNA"/>
</dbReference>
<evidence type="ECO:0000256" key="5">
    <source>
        <dbReference type="ARBA" id="ARBA00022553"/>
    </source>
</evidence>
<dbReference type="Pfam" id="PF00512">
    <property type="entry name" value="HisKA"/>
    <property type="match status" value="1"/>
</dbReference>
<organism evidence="19">
    <name type="scientific">mine drainage metagenome</name>
    <dbReference type="NCBI Taxonomy" id="410659"/>
    <lineage>
        <taxon>unclassified sequences</taxon>
        <taxon>metagenomes</taxon>
        <taxon>ecological metagenomes</taxon>
    </lineage>
</organism>
<name>A0A1J5QVD6_9ZZZZ</name>
<dbReference type="SMART" id="SM00387">
    <property type="entry name" value="HATPase_c"/>
    <property type="match status" value="1"/>
</dbReference>
<dbReference type="Pfam" id="PF08448">
    <property type="entry name" value="PAS_4"/>
    <property type="match status" value="3"/>
</dbReference>
<dbReference type="SUPFAM" id="SSF52172">
    <property type="entry name" value="CheY-like"/>
    <property type="match status" value="1"/>
</dbReference>
<dbReference type="SUPFAM" id="SSF47384">
    <property type="entry name" value="Homodimeric domain of signal transducing histidine kinase"/>
    <property type="match status" value="1"/>
</dbReference>
<dbReference type="SMART" id="SM00086">
    <property type="entry name" value="PAC"/>
    <property type="match status" value="2"/>
</dbReference>
<dbReference type="Gene3D" id="1.10.287.130">
    <property type="match status" value="1"/>
</dbReference>
<accession>A0A1J5QVD6</accession>
<dbReference type="Gene3D" id="3.30.565.10">
    <property type="entry name" value="Histidine kinase-like ATPase, C-terminal domain"/>
    <property type="match status" value="1"/>
</dbReference>
<dbReference type="GO" id="GO:0000155">
    <property type="term" value="F:phosphorelay sensor kinase activity"/>
    <property type="evidence" value="ECO:0007669"/>
    <property type="project" value="InterPro"/>
</dbReference>
<evidence type="ECO:0000256" key="13">
    <source>
        <dbReference type="SAM" id="Phobius"/>
    </source>
</evidence>
<comment type="catalytic activity">
    <reaction evidence="1">
        <text>ATP + protein L-histidine = ADP + protein N-phospho-L-histidine.</text>
        <dbReference type="EC" id="2.7.13.3"/>
    </reaction>
</comment>
<evidence type="ECO:0000256" key="11">
    <source>
        <dbReference type="ARBA" id="ARBA00022989"/>
    </source>
</evidence>
<evidence type="ECO:0000313" key="19">
    <source>
        <dbReference type="EMBL" id="OIQ87641.1"/>
    </source>
</evidence>
<dbReference type="SUPFAM" id="SSF103190">
    <property type="entry name" value="Sensory domain-like"/>
    <property type="match status" value="1"/>
</dbReference>
<evidence type="ECO:0000259" key="16">
    <source>
        <dbReference type="PROSITE" id="PS50112"/>
    </source>
</evidence>
<dbReference type="PROSITE" id="PS50113">
    <property type="entry name" value="PAC"/>
    <property type="match status" value="2"/>
</dbReference>
<comment type="subcellular location">
    <subcellularLocation>
        <location evidence="2">Cell membrane</location>
        <topology evidence="2">Multi-pass membrane protein</topology>
    </subcellularLocation>
</comment>
<dbReference type="InterPro" id="IPR029151">
    <property type="entry name" value="Sensor-like_sf"/>
</dbReference>
<evidence type="ECO:0000256" key="2">
    <source>
        <dbReference type="ARBA" id="ARBA00004651"/>
    </source>
</evidence>
<dbReference type="PROSITE" id="PS50885">
    <property type="entry name" value="HAMP"/>
    <property type="match status" value="1"/>
</dbReference>
<dbReference type="PRINTS" id="PR00344">
    <property type="entry name" value="BCTRLSENSOR"/>
</dbReference>
<evidence type="ECO:0000256" key="4">
    <source>
        <dbReference type="ARBA" id="ARBA00022475"/>
    </source>
</evidence>
<dbReference type="SUPFAM" id="SSF55785">
    <property type="entry name" value="PYP-like sensor domain (PAS domain)"/>
    <property type="match status" value="3"/>
</dbReference>
<dbReference type="CDD" id="cd00156">
    <property type="entry name" value="REC"/>
    <property type="match status" value="1"/>
</dbReference>
<proteinExistence type="predicted"/>
<evidence type="ECO:0000259" key="14">
    <source>
        <dbReference type="PROSITE" id="PS50109"/>
    </source>
</evidence>
<keyword evidence="8" id="KW-0547">Nucleotide-binding</keyword>
<feature type="domain" description="PAS" evidence="16">
    <location>
        <begin position="677"/>
        <end position="736"/>
    </location>
</feature>
<dbReference type="InterPro" id="IPR036890">
    <property type="entry name" value="HATPase_C_sf"/>
</dbReference>
<keyword evidence="11 13" id="KW-1133">Transmembrane helix</keyword>
<reference evidence="19" key="1">
    <citation type="submission" date="2016-10" db="EMBL/GenBank/DDBJ databases">
        <title>Sequence of Gallionella enrichment culture.</title>
        <authorList>
            <person name="Poehlein A."/>
            <person name="Muehling M."/>
            <person name="Daniel R."/>
        </authorList>
    </citation>
    <scope>NUCLEOTIDE SEQUENCE</scope>
</reference>
<evidence type="ECO:0000256" key="1">
    <source>
        <dbReference type="ARBA" id="ARBA00000085"/>
    </source>
</evidence>
<evidence type="ECO:0000256" key="9">
    <source>
        <dbReference type="ARBA" id="ARBA00022777"/>
    </source>
</evidence>
<dbReference type="PANTHER" id="PTHR43065:SF46">
    <property type="entry name" value="C4-DICARBOXYLATE TRANSPORT SENSOR PROTEIN DCTB"/>
    <property type="match status" value="1"/>
</dbReference>
<dbReference type="CDD" id="cd00082">
    <property type="entry name" value="HisKA"/>
    <property type="match status" value="1"/>
</dbReference>
<keyword evidence="10" id="KW-0067">ATP-binding</keyword>
<comment type="caution">
    <text evidence="19">The sequence shown here is derived from an EMBL/GenBank/DDBJ whole genome shotgun (WGS) entry which is preliminary data.</text>
</comment>
<evidence type="ECO:0000256" key="12">
    <source>
        <dbReference type="ARBA" id="ARBA00023012"/>
    </source>
</evidence>
<dbReference type="SMART" id="SM00091">
    <property type="entry name" value="PAS"/>
    <property type="match status" value="4"/>
</dbReference>
<dbReference type="InterPro" id="IPR003660">
    <property type="entry name" value="HAMP_dom"/>
</dbReference>
<dbReference type="InterPro" id="IPR036097">
    <property type="entry name" value="HisK_dim/P_sf"/>
</dbReference>
<dbReference type="CDD" id="cd06225">
    <property type="entry name" value="HAMP"/>
    <property type="match status" value="1"/>
</dbReference>
<evidence type="ECO:0000259" key="17">
    <source>
        <dbReference type="PROSITE" id="PS50113"/>
    </source>
</evidence>
<evidence type="ECO:0000259" key="15">
    <source>
        <dbReference type="PROSITE" id="PS50110"/>
    </source>
</evidence>
<feature type="domain" description="PAC" evidence="17">
    <location>
        <begin position="749"/>
        <end position="801"/>
    </location>
</feature>
<keyword evidence="7 13" id="KW-0812">Transmembrane</keyword>
<feature type="transmembrane region" description="Helical" evidence="13">
    <location>
        <begin position="323"/>
        <end position="345"/>
    </location>
</feature>
<dbReference type="Pfam" id="PF00072">
    <property type="entry name" value="Response_reg"/>
    <property type="match status" value="1"/>
</dbReference>
<evidence type="ECO:0000256" key="6">
    <source>
        <dbReference type="ARBA" id="ARBA00022679"/>
    </source>
</evidence>
<evidence type="ECO:0000256" key="3">
    <source>
        <dbReference type="ARBA" id="ARBA00012438"/>
    </source>
</evidence>
<dbReference type="InterPro" id="IPR011006">
    <property type="entry name" value="CheY-like_superfamily"/>
</dbReference>
<keyword evidence="12" id="KW-0902">Two-component regulatory system</keyword>
<dbReference type="InterPro" id="IPR003661">
    <property type="entry name" value="HisK_dim/P_dom"/>
</dbReference>
<dbReference type="CDD" id="cd00130">
    <property type="entry name" value="PAS"/>
    <property type="match status" value="2"/>
</dbReference>
<evidence type="ECO:0000259" key="18">
    <source>
        <dbReference type="PROSITE" id="PS50885"/>
    </source>
</evidence>
<dbReference type="InterPro" id="IPR035965">
    <property type="entry name" value="PAS-like_dom_sf"/>
</dbReference>
<dbReference type="InterPro" id="IPR000700">
    <property type="entry name" value="PAS-assoc_C"/>
</dbReference>
<dbReference type="InterPro" id="IPR001610">
    <property type="entry name" value="PAC"/>
</dbReference>
<feature type="transmembrane region" description="Helical" evidence="13">
    <location>
        <begin position="20"/>
        <end position="42"/>
    </location>
</feature>
<gene>
    <name evidence="19" type="primary">kinE_8</name>
    <name evidence="19" type="ORF">GALL_304880</name>
</gene>
<dbReference type="NCBIfam" id="TIGR00229">
    <property type="entry name" value="sensory_box"/>
    <property type="match status" value="2"/>
</dbReference>
<feature type="domain" description="Histidine kinase" evidence="14">
    <location>
        <begin position="932"/>
        <end position="1152"/>
    </location>
</feature>
<evidence type="ECO:0000256" key="7">
    <source>
        <dbReference type="ARBA" id="ARBA00022692"/>
    </source>
</evidence>
<dbReference type="EC" id="2.7.13.3" evidence="3"/>
<dbReference type="InterPro" id="IPR000014">
    <property type="entry name" value="PAS"/>
</dbReference>
<evidence type="ECO:0000256" key="8">
    <source>
        <dbReference type="ARBA" id="ARBA00022741"/>
    </source>
</evidence>
<keyword evidence="13" id="KW-0472">Membrane</keyword>
<feature type="domain" description="HAMP" evidence="18">
    <location>
        <begin position="348"/>
        <end position="399"/>
    </location>
</feature>
<dbReference type="InterPro" id="IPR013656">
    <property type="entry name" value="PAS_4"/>
</dbReference>
<dbReference type="PROSITE" id="PS50112">
    <property type="entry name" value="PAS"/>
    <property type="match status" value="1"/>
</dbReference>
<keyword evidence="5" id="KW-0597">Phosphoprotein</keyword>
<dbReference type="Gene3D" id="3.40.50.2300">
    <property type="match status" value="1"/>
</dbReference>
<keyword evidence="4" id="KW-1003">Cell membrane</keyword>
<feature type="domain" description="PAC" evidence="17">
    <location>
        <begin position="867"/>
        <end position="919"/>
    </location>
</feature>
<dbReference type="SMART" id="SM00388">
    <property type="entry name" value="HisKA"/>
    <property type="match status" value="1"/>
</dbReference>
<dbReference type="InterPro" id="IPR005467">
    <property type="entry name" value="His_kinase_dom"/>
</dbReference>
<dbReference type="SMART" id="SM00304">
    <property type="entry name" value="HAMP"/>
    <property type="match status" value="1"/>
</dbReference>
<dbReference type="PANTHER" id="PTHR43065">
    <property type="entry name" value="SENSOR HISTIDINE KINASE"/>
    <property type="match status" value="1"/>
</dbReference>
<keyword evidence="9 19" id="KW-0418">Kinase</keyword>
<sequence>MAKFLGQRHRDGRDRHVLPLAVFLMISTLVPLLILTFLSWHYTSRGLINARLDALRQSSNDGARHIALVMETLTEDGQTISGMGSLADYVRQMAGPTAGGGRVNARVPALDRMVAELGNLIQAHRFYEGFALIDPSGREIIAVRNDHGRIERLADSALGTHPAMAASPLINALARPSLLPFRLDADEGDDKEAPLPSLALFIPIDGGGGARLGYVVLPLKSGVLPHLLDGAAQSGQTMTLLVTQQGRVISGWMPPGRSLPAALNRVLGAGWAKAVRPLDQVLSNIGGYSLASRVVEWDGQGTQSWLVLSLCPRADSLAPLQSLGWALLFLLLGSTVLALITGILFNRRLLLDPVGELLAVLAAVRDGDFTVRAPVGAGELGHLGEAINDMVTAVAERRCQLTATVAERTEALHREMSERQTAQNFLMDAVEAMQDAFLVFDENDRLVLCNNLTRRTLPLDVASKLVPGAAMRELLEAGARSGNITAAVGREEEWVRERLEAHRRPFFAHEERLDGGRWLDVRSWRTPSRACVIIWSDITPRKQAQRDLQMSERRFRALFDNMQDAALVLRAEDNGDSFRITDLNHAAQVMDRIEREAVLGKSLDEVFPALRRLGKVEAMGRVWREHRPERQATFFYDDPAQPSWRDMSLFPLSTGEVVAIYRDVTTECESEEALLRSEERYRILVETMSEGLIVTDPDLTIAYVNDRFAQLAGRAQRDLVGHRLDEAFHPESRDMLAHWGGRLQFGRAEVYEAVLDAGGGARVEVLVSPAPFYDAAGTLVGKMSVVTDITPLKQAQAALRDSESRFRSIFLGAPFGMVLVAGDGTLAEVNRAFQTIFDVTPAQVIGLPLAAFGLGELAEKVGLTGAWSWEGQAALPDGRSAWLRAHAAQVADPGGGPPGIIATVEDISRRKELEERMSHSSKLMLLGEMSAGLAHEITQPLNVIRLTSEATLARIDGDGVSMEEARAKLKIINDQADRLFDVIDYMQAFSRRESERREPFDLFASLRAAVALVTESFRQKRIHIETDLPAGPCVLLGHARQLEQVVLNLLTNARDAITDKTGTAGGTIHVSGWRHDAEGRAGFMVDDEGHGISADKAQKIFEPFFSTKGPGKGTGLGLSISLGIVSGLGGTMTAGAAPGGGARFSVDLPLAQIGDEALLYPPQPEADEIADIPPANRVSAHILVVEDEELAAGEMADFLERGGYRVTVCHGGAEAMAAFLADPADLVVTDLNMPEGDGRALIDALMGDYPYLPIIVVTGRPNTREGELEEAASGADVVLRKPIRLRELSDHIGRLLA</sequence>
<keyword evidence="6 19" id="KW-0808">Transferase</keyword>
<dbReference type="GO" id="GO:0005886">
    <property type="term" value="C:plasma membrane"/>
    <property type="evidence" value="ECO:0007669"/>
    <property type="project" value="UniProtKB-SubCell"/>
</dbReference>
<dbReference type="Gene3D" id="3.30.450.20">
    <property type="entry name" value="PAS domain"/>
    <property type="match status" value="4"/>
</dbReference>
<dbReference type="InterPro" id="IPR004358">
    <property type="entry name" value="Sig_transdc_His_kin-like_C"/>
</dbReference>
<dbReference type="SMART" id="SM00448">
    <property type="entry name" value="REC"/>
    <property type="match status" value="1"/>
</dbReference>
<dbReference type="PROSITE" id="PS50110">
    <property type="entry name" value="RESPONSE_REGULATORY"/>
    <property type="match status" value="1"/>
</dbReference>
<dbReference type="InterPro" id="IPR003594">
    <property type="entry name" value="HATPase_dom"/>
</dbReference>
<dbReference type="SUPFAM" id="SSF55874">
    <property type="entry name" value="ATPase domain of HSP90 chaperone/DNA topoisomerase II/histidine kinase"/>
    <property type="match status" value="1"/>
</dbReference>
<dbReference type="Pfam" id="PF02518">
    <property type="entry name" value="HATPase_c"/>
    <property type="match status" value="1"/>
</dbReference>